<dbReference type="OrthoDB" id="1986818at2"/>
<reference evidence="1 2" key="1">
    <citation type="submission" date="2018-07" db="EMBL/GenBank/DDBJ databases">
        <title>Draft genome sequence of Ancylomarina sp. M1P.</title>
        <authorList>
            <person name="Yadav S."/>
            <person name="Villanueva L."/>
            <person name="Damste J.S.S."/>
        </authorList>
    </citation>
    <scope>NUCLEOTIDE SEQUENCE [LARGE SCALE GENOMIC DNA]</scope>
    <source>
        <strain evidence="1 2">M1P</strain>
    </source>
</reference>
<evidence type="ECO:0000313" key="2">
    <source>
        <dbReference type="Proteomes" id="UP000285794"/>
    </source>
</evidence>
<protein>
    <submittedName>
        <fullName evidence="1">Uncharacterized protein</fullName>
    </submittedName>
</protein>
<accession>A0A425XY39</accession>
<sequence length="127" mass="14977">MTRKEHELPKVTEDWGWKYHHLGIPTSIKMPNERYLAQFKFYISGFSESPFGIEWMRFDSDSPMHELIQSVPHLAFEVNDLDHELEKHKFELLAEPNSPMDDVRVAMIRHNGAPIELIEFKKKNPDS</sequence>
<dbReference type="RefSeq" id="WP_125031551.1">
    <property type="nucleotide sequence ID" value="NZ_JAPXVP010000016.1"/>
</dbReference>
<name>A0A425XY39_9BACT</name>
<organism evidence="1 2">
    <name type="scientific">Ancylomarina euxinus</name>
    <dbReference type="NCBI Taxonomy" id="2283627"/>
    <lineage>
        <taxon>Bacteria</taxon>
        <taxon>Pseudomonadati</taxon>
        <taxon>Bacteroidota</taxon>
        <taxon>Bacteroidia</taxon>
        <taxon>Marinilabiliales</taxon>
        <taxon>Marinifilaceae</taxon>
        <taxon>Ancylomarina</taxon>
    </lineage>
</organism>
<dbReference type="InterPro" id="IPR029068">
    <property type="entry name" value="Glyas_Bleomycin-R_OHBP_Dase"/>
</dbReference>
<keyword evidence="2" id="KW-1185">Reference proteome</keyword>
<dbReference type="SUPFAM" id="SSF54593">
    <property type="entry name" value="Glyoxalase/Bleomycin resistance protein/Dihydroxybiphenyl dioxygenase"/>
    <property type="match status" value="1"/>
</dbReference>
<gene>
    <name evidence="1" type="ORF">DWB61_14215</name>
</gene>
<dbReference type="Proteomes" id="UP000285794">
    <property type="component" value="Unassembled WGS sequence"/>
</dbReference>
<dbReference type="EMBL" id="QQWG01000017">
    <property type="protein sequence ID" value="RRG19703.1"/>
    <property type="molecule type" value="Genomic_DNA"/>
</dbReference>
<dbReference type="AlphaFoldDB" id="A0A425XY39"/>
<comment type="caution">
    <text evidence="1">The sequence shown here is derived from an EMBL/GenBank/DDBJ whole genome shotgun (WGS) entry which is preliminary data.</text>
</comment>
<dbReference type="Gene3D" id="3.10.180.10">
    <property type="entry name" value="2,3-Dihydroxybiphenyl 1,2-Dioxygenase, domain 1"/>
    <property type="match status" value="1"/>
</dbReference>
<proteinExistence type="predicted"/>
<evidence type="ECO:0000313" key="1">
    <source>
        <dbReference type="EMBL" id="RRG19703.1"/>
    </source>
</evidence>